<dbReference type="PANTHER" id="PTHR38765">
    <property type="entry name" value="DUF484 DOMAIN-CONTAINING PROTEIN"/>
    <property type="match status" value="1"/>
</dbReference>
<dbReference type="Proteomes" id="UP001626537">
    <property type="component" value="Chromosome"/>
</dbReference>
<dbReference type="EMBL" id="CP136864">
    <property type="protein sequence ID" value="WOJ92056.1"/>
    <property type="molecule type" value="Genomic_DNA"/>
</dbReference>
<accession>A0ABZ0I1S0</accession>
<gene>
    <name evidence="1" type="ORF">R0135_09685</name>
</gene>
<dbReference type="SUPFAM" id="SSF55781">
    <property type="entry name" value="GAF domain-like"/>
    <property type="match status" value="1"/>
</dbReference>
<dbReference type="Pfam" id="PF04340">
    <property type="entry name" value="DUF484"/>
    <property type="match status" value="1"/>
</dbReference>
<dbReference type="InterPro" id="IPR007435">
    <property type="entry name" value="DUF484"/>
</dbReference>
<keyword evidence="2" id="KW-1185">Reference proteome</keyword>
<name>A0ABZ0I1S0_9GAMM</name>
<dbReference type="RefSeq" id="WP_407346631.1">
    <property type="nucleotide sequence ID" value="NZ_CP136864.1"/>
</dbReference>
<evidence type="ECO:0000313" key="1">
    <source>
        <dbReference type="EMBL" id="WOJ92056.1"/>
    </source>
</evidence>
<proteinExistence type="predicted"/>
<organism evidence="1 2">
    <name type="scientific">Congregibacter variabilis</name>
    <dbReference type="NCBI Taxonomy" id="3081200"/>
    <lineage>
        <taxon>Bacteria</taxon>
        <taxon>Pseudomonadati</taxon>
        <taxon>Pseudomonadota</taxon>
        <taxon>Gammaproteobacteria</taxon>
        <taxon>Cellvibrionales</taxon>
        <taxon>Halieaceae</taxon>
        <taxon>Congregibacter</taxon>
    </lineage>
</organism>
<evidence type="ECO:0000313" key="2">
    <source>
        <dbReference type="Proteomes" id="UP001626537"/>
    </source>
</evidence>
<dbReference type="InterPro" id="IPR029016">
    <property type="entry name" value="GAF-like_dom_sf"/>
</dbReference>
<sequence length="218" mass="23719">MDEDDVRDFLVQNPDYFQKNPELLGLIKIPHSTGAAVSLVERQVSVLRDRNVDLRHRLKDLGSTAKDNDQMFADTRELVLGLLPAHNLAELETALVKVLRDAFDIEYASLTLFDEADEHSDPVRRVPESQLKGKLGSLLSRGSAGCGALRAEDFSFLFPGAKIVGSAAIALIQNNGKSLGALAVGSSNANHYDSDMGTLFLEFAAEVIAGLLIRLDRS</sequence>
<protein>
    <submittedName>
        <fullName evidence="1">DUF484 family protein</fullName>
    </submittedName>
</protein>
<reference evidence="1 2" key="1">
    <citation type="submission" date="2023-10" db="EMBL/GenBank/DDBJ databases">
        <title>Two novel species belonging to the OM43/NOR5 clade.</title>
        <authorList>
            <person name="Park M."/>
        </authorList>
    </citation>
    <scope>NUCLEOTIDE SEQUENCE [LARGE SCALE GENOMIC DNA]</scope>
    <source>
        <strain evidence="1 2">IMCC43200</strain>
    </source>
</reference>
<dbReference type="PANTHER" id="PTHR38765:SF1">
    <property type="entry name" value="DUF484 DOMAIN-CONTAINING PROTEIN"/>
    <property type="match status" value="1"/>
</dbReference>
<dbReference type="Gene3D" id="3.30.450.40">
    <property type="match status" value="1"/>
</dbReference>